<dbReference type="PROSITE" id="PS00125">
    <property type="entry name" value="SER_THR_PHOSPHATASE"/>
    <property type="match status" value="1"/>
</dbReference>
<dbReference type="SMART" id="SM00156">
    <property type="entry name" value="PP2Ac"/>
    <property type="match status" value="1"/>
</dbReference>
<dbReference type="InterPro" id="IPR004843">
    <property type="entry name" value="Calcineurin-like_PHP"/>
</dbReference>
<proteinExistence type="inferred from homology"/>
<reference evidence="6 7" key="1">
    <citation type="journal article" date="2022" name="bioRxiv">
        <title>Genomics of Preaxostyla Flagellates Illuminates Evolutionary Transitions and the Path Towards Mitochondrial Loss.</title>
        <authorList>
            <person name="Novak L.V.F."/>
            <person name="Treitli S.C."/>
            <person name="Pyrih J."/>
            <person name="Halakuc P."/>
            <person name="Pipaliya S.V."/>
            <person name="Vacek V."/>
            <person name="Brzon O."/>
            <person name="Soukal P."/>
            <person name="Eme L."/>
            <person name="Dacks J.B."/>
            <person name="Karnkowska A."/>
            <person name="Elias M."/>
            <person name="Hampl V."/>
        </authorList>
    </citation>
    <scope>NUCLEOTIDE SEQUENCE [LARGE SCALE GENOMIC DNA]</scope>
    <source>
        <strain evidence="6">NAU3</strain>
        <tissue evidence="6">Gut</tissue>
    </source>
</reference>
<dbReference type="PANTHER" id="PTHR45668:SF9">
    <property type="entry name" value="SERINE_THREONINE-PROTEIN PHOSPHATASE 7"/>
    <property type="match status" value="1"/>
</dbReference>
<evidence type="ECO:0000259" key="5">
    <source>
        <dbReference type="PROSITE" id="PS00125"/>
    </source>
</evidence>
<keyword evidence="2" id="KW-0479">Metal-binding</keyword>
<dbReference type="Pfam" id="PF00149">
    <property type="entry name" value="Metallophos"/>
    <property type="match status" value="1"/>
</dbReference>
<dbReference type="InterPro" id="IPR051134">
    <property type="entry name" value="PPP_phosphatase"/>
</dbReference>
<protein>
    <recommendedName>
        <fullName evidence="4">Serine/threonine-protein phosphatase</fullName>
        <ecNumber evidence="4">3.1.3.16</ecNumber>
    </recommendedName>
</protein>
<keyword evidence="7" id="KW-1185">Reference proteome</keyword>
<dbReference type="SUPFAM" id="SSF56300">
    <property type="entry name" value="Metallo-dependent phosphatases"/>
    <property type="match status" value="1"/>
</dbReference>
<comment type="catalytic activity">
    <reaction evidence="4">
        <text>O-phospho-L-threonyl-[protein] + H2O = L-threonyl-[protein] + phosphate</text>
        <dbReference type="Rhea" id="RHEA:47004"/>
        <dbReference type="Rhea" id="RHEA-COMP:11060"/>
        <dbReference type="Rhea" id="RHEA-COMP:11605"/>
        <dbReference type="ChEBI" id="CHEBI:15377"/>
        <dbReference type="ChEBI" id="CHEBI:30013"/>
        <dbReference type="ChEBI" id="CHEBI:43474"/>
        <dbReference type="ChEBI" id="CHEBI:61977"/>
        <dbReference type="EC" id="3.1.3.16"/>
    </reaction>
</comment>
<comment type="cofactor">
    <cofactor evidence="1">
        <name>Mn(2+)</name>
        <dbReference type="ChEBI" id="CHEBI:29035"/>
    </cofactor>
</comment>
<gene>
    <name evidence="6" type="ORF">BLNAU_893</name>
</gene>
<organism evidence="6 7">
    <name type="scientific">Blattamonas nauphoetae</name>
    <dbReference type="NCBI Taxonomy" id="2049346"/>
    <lineage>
        <taxon>Eukaryota</taxon>
        <taxon>Metamonada</taxon>
        <taxon>Preaxostyla</taxon>
        <taxon>Oxymonadida</taxon>
        <taxon>Blattamonas</taxon>
    </lineage>
</organism>
<evidence type="ECO:0000256" key="3">
    <source>
        <dbReference type="ARBA" id="ARBA00023211"/>
    </source>
</evidence>
<dbReference type="GO" id="GO:0004722">
    <property type="term" value="F:protein serine/threonine phosphatase activity"/>
    <property type="evidence" value="ECO:0007669"/>
    <property type="project" value="UniProtKB-EC"/>
</dbReference>
<dbReference type="Proteomes" id="UP001281761">
    <property type="component" value="Unassembled WGS sequence"/>
</dbReference>
<evidence type="ECO:0000313" key="6">
    <source>
        <dbReference type="EMBL" id="KAK2964362.1"/>
    </source>
</evidence>
<evidence type="ECO:0000256" key="2">
    <source>
        <dbReference type="ARBA" id="ARBA00022723"/>
    </source>
</evidence>
<dbReference type="EC" id="3.1.3.16" evidence="4"/>
<evidence type="ECO:0000256" key="1">
    <source>
        <dbReference type="ARBA" id="ARBA00001936"/>
    </source>
</evidence>
<keyword evidence="3" id="KW-0464">Manganese</keyword>
<comment type="caution">
    <text evidence="6">The sequence shown here is derived from an EMBL/GenBank/DDBJ whole genome shotgun (WGS) entry which is preliminary data.</text>
</comment>
<dbReference type="PRINTS" id="PR00114">
    <property type="entry name" value="STPHPHTASE"/>
</dbReference>
<dbReference type="InterPro" id="IPR029052">
    <property type="entry name" value="Metallo-depent_PP-like"/>
</dbReference>
<sequence>MPPKAKLKARRLIRSQSYRMVASADSIILPSQITVDFVPKLIHFFKAQKTLSMQQASQLLEQGRALLETLPNVLELKVNDGQRLTVLGDTHGQFFDLLHVFEVNGPPSADNPYLVNGDFVDRGSFGSEIVFTLLAYKLACPASVHLLRGNHECEICTLNYGFKNEVHHKYNATVYANFMHTFNALPLAAVINRKVFVVHGGLWKRKGILIDEINTINRFCQPGDEGGEALMAQMLWSDPIELNGLHPSLRPYGASFGPDYTHAFLAANGLEFIVRSHEMQDDGYSLTHGNQLATLFSAPGYCGDINKGAFLILSGRTCLRHFIKFASSPHPAAPDYFDLAMFL</sequence>
<accession>A0ABQ9YKT5</accession>
<name>A0ABQ9YKT5_9EUKA</name>
<dbReference type="PANTHER" id="PTHR45668">
    <property type="entry name" value="SERINE/THREONINE-PROTEIN PHOSPHATASE 5-RELATED"/>
    <property type="match status" value="1"/>
</dbReference>
<dbReference type="Gene3D" id="3.60.21.10">
    <property type="match status" value="1"/>
</dbReference>
<evidence type="ECO:0000313" key="7">
    <source>
        <dbReference type="Proteomes" id="UP001281761"/>
    </source>
</evidence>
<dbReference type="InterPro" id="IPR006186">
    <property type="entry name" value="Ser/Thr-sp_prot-phosphatase"/>
</dbReference>
<keyword evidence="4 6" id="KW-0378">Hydrolase</keyword>
<feature type="domain" description="Serine/threonine specific protein phosphatases" evidence="5">
    <location>
        <begin position="147"/>
        <end position="152"/>
    </location>
</feature>
<comment type="similarity">
    <text evidence="4">Belongs to the PPP phosphatase family.</text>
</comment>
<evidence type="ECO:0000256" key="4">
    <source>
        <dbReference type="RuleBase" id="RU004273"/>
    </source>
</evidence>
<dbReference type="EMBL" id="JARBJD010000003">
    <property type="protein sequence ID" value="KAK2964362.1"/>
    <property type="molecule type" value="Genomic_DNA"/>
</dbReference>